<sequence length="95" mass="10218">MNSTFQVPVNLAHTTHPKGYRCAPSSGRHWLSPHTTIDDVRKVNPSLENLITTCTGSGIAARAGVLGGKRPTTNRAAWNTITPIGPNVTWTSPTR</sequence>
<dbReference type="EMBL" id="LFRF01000005">
    <property type="protein sequence ID" value="KND92786.1"/>
    <property type="molecule type" value="Genomic_DNA"/>
</dbReference>
<evidence type="ECO:0000313" key="2">
    <source>
        <dbReference type="Proteomes" id="UP000036947"/>
    </source>
</evidence>
<dbReference type="STRING" id="1163406.A0A0L0NFB0"/>
<comment type="caution">
    <text evidence="1">The sequence shown here is derived from an EMBL/GenBank/DDBJ whole genome shotgun (WGS) entry which is preliminary data.</text>
</comment>
<dbReference type="SUPFAM" id="SSF52317">
    <property type="entry name" value="Class I glutamine amidotransferase-like"/>
    <property type="match status" value="1"/>
</dbReference>
<name>A0A0L0NFB0_TOLOC</name>
<dbReference type="OrthoDB" id="543156at2759"/>
<protein>
    <submittedName>
        <fullName evidence="1">Uncharacterized protein</fullName>
    </submittedName>
</protein>
<dbReference type="Gene3D" id="3.40.50.880">
    <property type="match status" value="1"/>
</dbReference>
<reference evidence="1 2" key="1">
    <citation type="journal article" date="2015" name="BMC Genomics">
        <title>The genome of the truffle-parasite Tolypocladium ophioglossoides and the evolution of antifungal peptaibiotics.</title>
        <authorList>
            <person name="Quandt C.A."/>
            <person name="Bushley K.E."/>
            <person name="Spatafora J.W."/>
        </authorList>
    </citation>
    <scope>NUCLEOTIDE SEQUENCE [LARGE SCALE GENOMIC DNA]</scope>
    <source>
        <strain evidence="1 2">CBS 100239</strain>
    </source>
</reference>
<dbReference type="InterPro" id="IPR029062">
    <property type="entry name" value="Class_I_gatase-like"/>
</dbReference>
<keyword evidence="2" id="KW-1185">Reference proteome</keyword>
<evidence type="ECO:0000313" key="1">
    <source>
        <dbReference type="EMBL" id="KND92786.1"/>
    </source>
</evidence>
<gene>
    <name evidence="1" type="ORF">TOPH_02809</name>
</gene>
<organism evidence="1 2">
    <name type="scientific">Tolypocladium ophioglossoides (strain CBS 100239)</name>
    <name type="common">Snaketongue truffleclub</name>
    <name type="synonym">Elaphocordyceps ophioglossoides</name>
    <dbReference type="NCBI Taxonomy" id="1163406"/>
    <lineage>
        <taxon>Eukaryota</taxon>
        <taxon>Fungi</taxon>
        <taxon>Dikarya</taxon>
        <taxon>Ascomycota</taxon>
        <taxon>Pezizomycotina</taxon>
        <taxon>Sordariomycetes</taxon>
        <taxon>Hypocreomycetidae</taxon>
        <taxon>Hypocreales</taxon>
        <taxon>Ophiocordycipitaceae</taxon>
        <taxon>Tolypocladium</taxon>
    </lineage>
</organism>
<accession>A0A0L0NFB0</accession>
<proteinExistence type="predicted"/>
<dbReference type="Proteomes" id="UP000036947">
    <property type="component" value="Unassembled WGS sequence"/>
</dbReference>
<dbReference type="AlphaFoldDB" id="A0A0L0NFB0"/>